<evidence type="ECO:0000313" key="2">
    <source>
        <dbReference type="EMBL" id="XCH23364.1"/>
    </source>
</evidence>
<proteinExistence type="predicted"/>
<feature type="transmembrane region" description="Helical" evidence="1">
    <location>
        <begin position="34"/>
        <end position="53"/>
    </location>
</feature>
<protein>
    <submittedName>
        <fullName evidence="2">Uncharacterized protein</fullName>
    </submittedName>
</protein>
<name>A0AAU8FI05_9BACT</name>
<evidence type="ECO:0000256" key="1">
    <source>
        <dbReference type="SAM" id="Phobius"/>
    </source>
</evidence>
<accession>A0AAU8FI05</accession>
<dbReference type="RefSeq" id="WP_353718690.1">
    <property type="nucleotide sequence ID" value="NZ_CP159289.1"/>
</dbReference>
<keyword evidence="1" id="KW-1133">Transmembrane helix</keyword>
<dbReference type="EMBL" id="CP159289">
    <property type="protein sequence ID" value="XCH23364.1"/>
    <property type="molecule type" value="Genomic_DNA"/>
</dbReference>
<keyword evidence="1" id="KW-0472">Membrane</keyword>
<reference evidence="2" key="1">
    <citation type="submission" date="2024-06" db="EMBL/GenBank/DDBJ databases">
        <title>Sequencing and assembly of the genome of Dyadobacter sp. strain 676, a symbiont of Cyamopsis tetragonoloba.</title>
        <authorList>
            <person name="Guro P."/>
            <person name="Sazanova A."/>
            <person name="Kuznetsova I."/>
            <person name="Belimov A."/>
            <person name="Safronova V."/>
        </authorList>
    </citation>
    <scope>NUCLEOTIDE SEQUENCE</scope>
    <source>
        <strain evidence="2">676</strain>
    </source>
</reference>
<dbReference type="AlphaFoldDB" id="A0AAU8FI05"/>
<sequence length="78" mass="8735">MALPDMPKAGRYLLACIFPRRTIQNLVCFPLKKYQVALGLIIATFTTLGILPVRISEGQGKDLFNLIGSEIVIWLLLF</sequence>
<organism evidence="2">
    <name type="scientific">Dyadobacter sp. 676</name>
    <dbReference type="NCBI Taxonomy" id="3088362"/>
    <lineage>
        <taxon>Bacteria</taxon>
        <taxon>Pseudomonadati</taxon>
        <taxon>Bacteroidota</taxon>
        <taxon>Cytophagia</taxon>
        <taxon>Cytophagales</taxon>
        <taxon>Spirosomataceae</taxon>
        <taxon>Dyadobacter</taxon>
    </lineage>
</organism>
<keyword evidence="1" id="KW-0812">Transmembrane</keyword>
<gene>
    <name evidence="2" type="ORF">ABV298_24025</name>
</gene>